<evidence type="ECO:0008006" key="4">
    <source>
        <dbReference type="Google" id="ProtNLM"/>
    </source>
</evidence>
<sequence length="104" mass="11440">MGVLLLALVFLFALSRFGRIGPFVWAGPPRRFGPPPWMHHGASLPEGNVAPVTASDEGEREPGCGARPTMSFRPDPERILAHRLADGQISPDDYLERLSLIHSR</sequence>
<proteinExistence type="predicted"/>
<dbReference type="AlphaFoldDB" id="A0A4Q2EGZ5"/>
<dbReference type="OrthoDB" id="3733646at2"/>
<gene>
    <name evidence="2" type="ORF">C1706_05860</name>
</gene>
<comment type="caution">
    <text evidence="2">The sequence shown here is derived from an EMBL/GenBank/DDBJ whole genome shotgun (WGS) entry which is preliminary data.</text>
</comment>
<accession>A0A4Q2EGZ5</accession>
<evidence type="ECO:0000256" key="1">
    <source>
        <dbReference type="SAM" id="MobiDB-lite"/>
    </source>
</evidence>
<dbReference type="Proteomes" id="UP000290624">
    <property type="component" value="Unassembled WGS sequence"/>
</dbReference>
<evidence type="ECO:0000313" key="3">
    <source>
        <dbReference type="Proteomes" id="UP000290624"/>
    </source>
</evidence>
<feature type="region of interest" description="Disordered" evidence="1">
    <location>
        <begin position="36"/>
        <end position="73"/>
    </location>
</feature>
<organism evidence="2 3">
    <name type="scientific">Propioniciclava flava</name>
    <dbReference type="NCBI Taxonomy" id="2072026"/>
    <lineage>
        <taxon>Bacteria</taxon>
        <taxon>Bacillati</taxon>
        <taxon>Actinomycetota</taxon>
        <taxon>Actinomycetes</taxon>
        <taxon>Propionibacteriales</taxon>
        <taxon>Propionibacteriaceae</taxon>
        <taxon>Propioniciclava</taxon>
    </lineage>
</organism>
<dbReference type="EMBL" id="PPCV01000003">
    <property type="protein sequence ID" value="RXW32671.1"/>
    <property type="molecule type" value="Genomic_DNA"/>
</dbReference>
<dbReference type="RefSeq" id="WP_129458285.1">
    <property type="nucleotide sequence ID" value="NZ_PPCV01000003.1"/>
</dbReference>
<evidence type="ECO:0000313" key="2">
    <source>
        <dbReference type="EMBL" id="RXW32671.1"/>
    </source>
</evidence>
<name>A0A4Q2EGZ5_9ACTN</name>
<reference evidence="2 3" key="1">
    <citation type="submission" date="2018-01" db="EMBL/GenBank/DDBJ databases">
        <title>Lactibacter flavus gen. nov., sp. nov., a novel bacterium of the family Propionibacteriaceae isolated from raw milk and dairy products.</title>
        <authorList>
            <person name="Wenning M."/>
            <person name="Breitenwieser F."/>
            <person name="Huptas C."/>
            <person name="von Neubeck M."/>
            <person name="Busse H.-J."/>
            <person name="Scherer S."/>
        </authorList>
    </citation>
    <scope>NUCLEOTIDE SEQUENCE [LARGE SCALE GENOMIC DNA]</scope>
    <source>
        <strain evidence="2 3">VG341</strain>
    </source>
</reference>
<protein>
    <recommendedName>
        <fullName evidence="4">SHOCT domain-containing protein</fullName>
    </recommendedName>
</protein>
<keyword evidence="3" id="KW-1185">Reference proteome</keyword>